<dbReference type="AlphaFoldDB" id="A0A0A9BMM5"/>
<sequence>MGDIGGATHETLESCTFIDGMYGRVELVVRTQQSSSSDGIASECRSVEAQVVSLYIIEFDVESGSADRELGFQDLSKSRAQLPVYTRPDPADGHELTIRRWFFASRE</sequence>
<reference evidence="1" key="1">
    <citation type="submission" date="2014-09" db="EMBL/GenBank/DDBJ databases">
        <authorList>
            <person name="Magalhaes I.L.F."/>
            <person name="Oliveira U."/>
            <person name="Santos F.R."/>
            <person name="Vidigal T.H.D.A."/>
            <person name="Brescovit A.D."/>
            <person name="Santos A.J."/>
        </authorList>
    </citation>
    <scope>NUCLEOTIDE SEQUENCE</scope>
    <source>
        <tissue evidence="1">Shoot tissue taken approximately 20 cm above the soil surface</tissue>
    </source>
</reference>
<dbReference type="EMBL" id="GBRH01232691">
    <property type="protein sequence ID" value="JAD65204.1"/>
    <property type="molecule type" value="Transcribed_RNA"/>
</dbReference>
<accession>A0A0A9BMM5</accession>
<organism evidence="1">
    <name type="scientific">Arundo donax</name>
    <name type="common">Giant reed</name>
    <name type="synonym">Donax arundinaceus</name>
    <dbReference type="NCBI Taxonomy" id="35708"/>
    <lineage>
        <taxon>Eukaryota</taxon>
        <taxon>Viridiplantae</taxon>
        <taxon>Streptophyta</taxon>
        <taxon>Embryophyta</taxon>
        <taxon>Tracheophyta</taxon>
        <taxon>Spermatophyta</taxon>
        <taxon>Magnoliopsida</taxon>
        <taxon>Liliopsida</taxon>
        <taxon>Poales</taxon>
        <taxon>Poaceae</taxon>
        <taxon>PACMAD clade</taxon>
        <taxon>Arundinoideae</taxon>
        <taxon>Arundineae</taxon>
        <taxon>Arundo</taxon>
    </lineage>
</organism>
<protein>
    <submittedName>
        <fullName evidence="1">Uncharacterized protein</fullName>
    </submittedName>
</protein>
<evidence type="ECO:0000313" key="1">
    <source>
        <dbReference type="EMBL" id="JAD65204.1"/>
    </source>
</evidence>
<reference evidence="1" key="2">
    <citation type="journal article" date="2015" name="Data Brief">
        <title>Shoot transcriptome of the giant reed, Arundo donax.</title>
        <authorList>
            <person name="Barrero R.A."/>
            <person name="Guerrero F.D."/>
            <person name="Moolhuijzen P."/>
            <person name="Goolsby J.A."/>
            <person name="Tidwell J."/>
            <person name="Bellgard S.E."/>
            <person name="Bellgard M.I."/>
        </authorList>
    </citation>
    <scope>NUCLEOTIDE SEQUENCE</scope>
    <source>
        <tissue evidence="1">Shoot tissue taken approximately 20 cm above the soil surface</tissue>
    </source>
</reference>
<proteinExistence type="predicted"/>
<name>A0A0A9BMM5_ARUDO</name>